<evidence type="ECO:0000313" key="2">
    <source>
        <dbReference type="Proteomes" id="UP001174677"/>
    </source>
</evidence>
<dbReference type="InterPro" id="IPR036691">
    <property type="entry name" value="Endo/exonu/phosph_ase_sf"/>
</dbReference>
<name>A0ABQ9MXM0_HEVBR</name>
<dbReference type="EMBL" id="JARPOI010000003">
    <property type="protein sequence ID" value="KAJ9184826.1"/>
    <property type="molecule type" value="Genomic_DNA"/>
</dbReference>
<accession>A0ABQ9MXM0</accession>
<dbReference type="PANTHER" id="PTHR33116">
    <property type="entry name" value="REVERSE TRANSCRIPTASE ZINC-BINDING DOMAIN-CONTAINING PROTEIN-RELATED-RELATED"/>
    <property type="match status" value="1"/>
</dbReference>
<evidence type="ECO:0008006" key="3">
    <source>
        <dbReference type="Google" id="ProtNLM"/>
    </source>
</evidence>
<protein>
    <recommendedName>
        <fullName evidence="3">Reverse transcriptase zinc-binding domain-containing protein</fullName>
    </recommendedName>
</protein>
<keyword evidence="2" id="KW-1185">Reference proteome</keyword>
<dbReference type="PANTHER" id="PTHR33116:SF78">
    <property type="entry name" value="OS12G0587133 PROTEIN"/>
    <property type="match status" value="1"/>
</dbReference>
<proteinExistence type="predicted"/>
<dbReference type="SUPFAM" id="SSF56219">
    <property type="entry name" value="DNase I-like"/>
    <property type="match status" value="1"/>
</dbReference>
<comment type="caution">
    <text evidence="1">The sequence shown here is derived from an EMBL/GenBank/DDBJ whole genome shotgun (WGS) entry which is preliminary data.</text>
</comment>
<dbReference type="Proteomes" id="UP001174677">
    <property type="component" value="Chromosome 3"/>
</dbReference>
<organism evidence="1 2">
    <name type="scientific">Hevea brasiliensis</name>
    <name type="common">Para rubber tree</name>
    <name type="synonym">Siphonia brasiliensis</name>
    <dbReference type="NCBI Taxonomy" id="3981"/>
    <lineage>
        <taxon>Eukaryota</taxon>
        <taxon>Viridiplantae</taxon>
        <taxon>Streptophyta</taxon>
        <taxon>Embryophyta</taxon>
        <taxon>Tracheophyta</taxon>
        <taxon>Spermatophyta</taxon>
        <taxon>Magnoliopsida</taxon>
        <taxon>eudicotyledons</taxon>
        <taxon>Gunneridae</taxon>
        <taxon>Pentapetalae</taxon>
        <taxon>rosids</taxon>
        <taxon>fabids</taxon>
        <taxon>Malpighiales</taxon>
        <taxon>Euphorbiaceae</taxon>
        <taxon>Crotonoideae</taxon>
        <taxon>Micrandreae</taxon>
        <taxon>Hevea</taxon>
    </lineage>
</organism>
<sequence length="191" mass="21393">MLSVISWNSRGLGGASKKCHLKNLITCNKVDVISILETKCASISFPLIRKVWCMGDFDWLSIDAVGTSGGMLVIWNRCSFVITVQRTFGRWIIISRILWCFYAMSSLRVNFYKSTIYGVNIEDELLISAASLACCKIGNLPFHYLGLLLGANPKRASTWLPVVRKIEEIGILERGNSLSCRLSYSHQIVPL</sequence>
<dbReference type="Gene3D" id="3.60.10.10">
    <property type="entry name" value="Endonuclease/exonuclease/phosphatase"/>
    <property type="match status" value="1"/>
</dbReference>
<gene>
    <name evidence="1" type="ORF">P3X46_004514</name>
</gene>
<evidence type="ECO:0000313" key="1">
    <source>
        <dbReference type="EMBL" id="KAJ9184826.1"/>
    </source>
</evidence>
<reference evidence="1" key="1">
    <citation type="journal article" date="2023" name="Plant Biotechnol. J.">
        <title>Chromosome-level wild Hevea brasiliensis genome provides new tools for genomic-assisted breeding and valuable loci to elevate rubber yield.</title>
        <authorList>
            <person name="Cheng H."/>
            <person name="Song X."/>
            <person name="Hu Y."/>
            <person name="Wu T."/>
            <person name="Yang Q."/>
            <person name="An Z."/>
            <person name="Feng S."/>
            <person name="Deng Z."/>
            <person name="Wu W."/>
            <person name="Zeng X."/>
            <person name="Tu M."/>
            <person name="Wang X."/>
            <person name="Huang H."/>
        </authorList>
    </citation>
    <scope>NUCLEOTIDE SEQUENCE</scope>
    <source>
        <strain evidence="1">MT/VB/25A 57/8</strain>
    </source>
</reference>